<gene>
    <name evidence="11" type="primary">dnaJ</name>
    <name evidence="15" type="ORF">MAMA39_05720</name>
</gene>
<feature type="domain" description="J" evidence="13">
    <location>
        <begin position="6"/>
        <end position="70"/>
    </location>
</feature>
<evidence type="ECO:0000256" key="9">
    <source>
        <dbReference type="ARBA" id="ARBA00061004"/>
    </source>
</evidence>
<dbReference type="Pfam" id="PF00226">
    <property type="entry name" value="DnaJ"/>
    <property type="match status" value="1"/>
</dbReference>
<keyword evidence="4 11" id="KW-0677">Repeat</keyword>
<organism evidence="15 16">
    <name type="scientific">Mycoplasma amphoriforme A39</name>
    <dbReference type="NCBI Taxonomy" id="572419"/>
    <lineage>
        <taxon>Bacteria</taxon>
        <taxon>Bacillati</taxon>
        <taxon>Mycoplasmatota</taxon>
        <taxon>Mollicutes</taxon>
        <taxon>Mycoplasmataceae</taxon>
        <taxon>Mycoplasma</taxon>
    </lineage>
</organism>
<comment type="cofactor">
    <cofactor evidence="11">
        <name>Zn(2+)</name>
        <dbReference type="ChEBI" id="CHEBI:29105"/>
    </cofactor>
    <text evidence="11">Binds 2 Zn(2+) ions per monomer.</text>
</comment>
<dbReference type="GO" id="GO:0031072">
    <property type="term" value="F:heat shock protein binding"/>
    <property type="evidence" value="ECO:0007669"/>
    <property type="project" value="InterPro"/>
</dbReference>
<dbReference type="AlphaFoldDB" id="A0A292IIC0"/>
<keyword evidence="6 11" id="KW-0862">Zinc</keyword>
<feature type="binding site" evidence="11">
    <location>
        <position position="226"/>
    </location>
    <ligand>
        <name>Zn(2+)</name>
        <dbReference type="ChEBI" id="CHEBI:29105"/>
        <label>1</label>
    </ligand>
</feature>
<feature type="binding site" evidence="11">
    <location>
        <position position="212"/>
    </location>
    <ligand>
        <name>Zn(2+)</name>
        <dbReference type="ChEBI" id="CHEBI:29105"/>
        <label>2</label>
    </ligand>
</feature>
<evidence type="ECO:0000259" key="13">
    <source>
        <dbReference type="PROSITE" id="PS50076"/>
    </source>
</evidence>
<dbReference type="InterPro" id="IPR036869">
    <property type="entry name" value="J_dom_sf"/>
</dbReference>
<evidence type="ECO:0000256" key="5">
    <source>
        <dbReference type="ARBA" id="ARBA00022771"/>
    </source>
</evidence>
<protein>
    <recommendedName>
        <fullName evidence="10 11">Chaperone protein DnaJ</fullName>
    </recommendedName>
</protein>
<dbReference type="Gene3D" id="2.10.230.10">
    <property type="entry name" value="Heat shock protein DnaJ, cysteine-rich domain"/>
    <property type="match status" value="1"/>
</dbReference>
<dbReference type="GO" id="GO:0006260">
    <property type="term" value="P:DNA replication"/>
    <property type="evidence" value="ECO:0007669"/>
    <property type="project" value="UniProtKB-KW"/>
</dbReference>
<dbReference type="InterPro" id="IPR001305">
    <property type="entry name" value="HSP_DnaJ_Cys-rich_dom"/>
</dbReference>
<dbReference type="GO" id="GO:0008270">
    <property type="term" value="F:zinc ion binding"/>
    <property type="evidence" value="ECO:0007669"/>
    <property type="project" value="UniProtKB-UniRule"/>
</dbReference>
<feature type="binding site" evidence="11">
    <location>
        <position position="183"/>
    </location>
    <ligand>
        <name>Zn(2+)</name>
        <dbReference type="ChEBI" id="CHEBI:29105"/>
        <label>2</label>
    </ligand>
</feature>
<comment type="similarity">
    <text evidence="9 11">Belongs to the DnaJ family.</text>
</comment>
<evidence type="ECO:0000256" key="1">
    <source>
        <dbReference type="ARBA" id="ARBA00022490"/>
    </source>
</evidence>
<dbReference type="EMBL" id="HG937516">
    <property type="protein sequence ID" value="CDN40689.1"/>
    <property type="molecule type" value="Genomic_DNA"/>
</dbReference>
<comment type="domain">
    <text evidence="11">The J domain is necessary and sufficient to stimulate DnaK ATPase activity. Zinc center 1 plays an important role in the autonomous, DnaK-independent chaperone activity of DnaJ. Zinc center 2 is essential for interaction with DnaK and for DnaJ activity.</text>
</comment>
<dbReference type="InterPro" id="IPR012724">
    <property type="entry name" value="DnaJ"/>
</dbReference>
<proteinExistence type="inferred from homology"/>
<keyword evidence="5 11" id="KW-0863">Zinc-finger</keyword>
<name>A0A292IIC0_9MOLU</name>
<feature type="zinc finger region" description="CR-type" evidence="12">
    <location>
        <begin position="152"/>
        <end position="235"/>
    </location>
</feature>
<evidence type="ECO:0000256" key="10">
    <source>
        <dbReference type="ARBA" id="ARBA00067609"/>
    </source>
</evidence>
<keyword evidence="1 11" id="KW-0963">Cytoplasm</keyword>
<dbReference type="PRINTS" id="PR00625">
    <property type="entry name" value="JDOMAIN"/>
</dbReference>
<evidence type="ECO:0000256" key="3">
    <source>
        <dbReference type="ARBA" id="ARBA00022723"/>
    </source>
</evidence>
<evidence type="ECO:0000256" key="7">
    <source>
        <dbReference type="ARBA" id="ARBA00023016"/>
    </source>
</evidence>
<feature type="binding site" evidence="11">
    <location>
        <position position="165"/>
    </location>
    <ligand>
        <name>Zn(2+)</name>
        <dbReference type="ChEBI" id="CHEBI:29105"/>
        <label>1</label>
    </ligand>
</feature>
<evidence type="ECO:0000256" key="12">
    <source>
        <dbReference type="PROSITE-ProRule" id="PRU00546"/>
    </source>
</evidence>
<dbReference type="SUPFAM" id="SSF46565">
    <property type="entry name" value="Chaperone J-domain"/>
    <property type="match status" value="1"/>
</dbReference>
<dbReference type="GO" id="GO:0009408">
    <property type="term" value="P:response to heat"/>
    <property type="evidence" value="ECO:0007669"/>
    <property type="project" value="InterPro"/>
</dbReference>
<comment type="function">
    <text evidence="11">Participates actively in the response to hyperosmotic and heat shock by preventing the aggregation of stress-denatured proteins and by disaggregating proteins, also in an autonomous, DnaK-independent fashion. Unfolded proteins bind initially to DnaJ; upon interaction with the DnaJ-bound protein, DnaK hydrolyzes its bound ATP, resulting in the formation of a stable complex. GrpE releases ADP from DnaK; ATP binding to DnaK triggers the release of the substrate protein, thus completing the reaction cycle. Several rounds of ATP-dependent interactions between DnaJ, DnaK and GrpE are required for fully efficient folding. Also involved, together with DnaK and GrpE, in the DNA replication of plasmids through activation of initiation proteins.</text>
</comment>
<dbReference type="CDD" id="cd10747">
    <property type="entry name" value="DnaJ_C"/>
    <property type="match status" value="1"/>
</dbReference>
<dbReference type="CDD" id="cd06257">
    <property type="entry name" value="DnaJ"/>
    <property type="match status" value="1"/>
</dbReference>
<feature type="binding site" evidence="11">
    <location>
        <position position="223"/>
    </location>
    <ligand>
        <name>Zn(2+)</name>
        <dbReference type="ChEBI" id="CHEBI:29105"/>
        <label>1</label>
    </ligand>
</feature>
<comment type="caution">
    <text evidence="11">Lacks conserved residue(s) required for the propagation of feature annotation.</text>
</comment>
<dbReference type="SMART" id="SM00271">
    <property type="entry name" value="DnaJ"/>
    <property type="match status" value="1"/>
</dbReference>
<keyword evidence="8 11" id="KW-0143">Chaperone</keyword>
<dbReference type="PANTHER" id="PTHR43096">
    <property type="entry name" value="DNAJ HOMOLOG 1, MITOCHONDRIAL-RELATED"/>
    <property type="match status" value="1"/>
</dbReference>
<feature type="binding site" evidence="11">
    <location>
        <position position="168"/>
    </location>
    <ligand>
        <name>Zn(2+)</name>
        <dbReference type="ChEBI" id="CHEBI:29105"/>
        <label>1</label>
    </ligand>
</feature>
<sequence>MPSKRDYYEILGISKNADQSEIKRAFRKMAMKYHPDRNKDPNAEELFKEVNEAYEVLNDEEKRKLYDRYGHEGLNASGFHQEGFNPFDIFNSVFGEGFSGFSEGIEFGSGGFGDVFSSFFGGGASRRASHHEQVEINLLVDLNLSFLESAKGCVRDVTYVRQKTCKICKGTGAGTSPNAIKICGTCHGEGVVVQTKRIPFGTFQTQGICGTCRGEGKTIREKCNNCHGQKMISEEVVHKVQVEPGLFDQDVIVVKGEGHTYMNQVGDLYVRVNIADSRIFERNHNDVIVKALIDPLEAIVGGTVQVATLNGMRQIEVKPGTRNGEQIILSGEGIKTSNQSRLFKMNRTGDLIVIITYSSPNHYSKHELKKLQEFVKPNDEVNAYIKALEKELTND</sequence>
<dbReference type="InterPro" id="IPR008971">
    <property type="entry name" value="HSP40/DnaJ_pept-bd"/>
</dbReference>
<comment type="subunit">
    <text evidence="11">Homodimer.</text>
</comment>
<dbReference type="GO" id="GO:0051082">
    <property type="term" value="F:unfolded protein binding"/>
    <property type="evidence" value="ECO:0007669"/>
    <property type="project" value="UniProtKB-UniRule"/>
</dbReference>
<evidence type="ECO:0000259" key="14">
    <source>
        <dbReference type="PROSITE" id="PS51188"/>
    </source>
</evidence>
<comment type="subcellular location">
    <subcellularLocation>
        <location evidence="11">Cytoplasm</location>
    </subcellularLocation>
</comment>
<evidence type="ECO:0000256" key="2">
    <source>
        <dbReference type="ARBA" id="ARBA00022705"/>
    </source>
</evidence>
<dbReference type="GO" id="GO:0042026">
    <property type="term" value="P:protein refolding"/>
    <property type="evidence" value="ECO:0007669"/>
    <property type="project" value="TreeGrafter"/>
</dbReference>
<dbReference type="Pfam" id="PF00684">
    <property type="entry name" value="DnaJ_CXXCXGXG"/>
    <property type="match status" value="1"/>
</dbReference>
<dbReference type="InterPro" id="IPR001623">
    <property type="entry name" value="DnaJ_domain"/>
</dbReference>
<dbReference type="InterPro" id="IPR018253">
    <property type="entry name" value="DnaJ_domain_CS"/>
</dbReference>
<accession>A0A292IIC0</accession>
<evidence type="ECO:0000256" key="8">
    <source>
        <dbReference type="ARBA" id="ARBA00023186"/>
    </source>
</evidence>
<evidence type="ECO:0000256" key="6">
    <source>
        <dbReference type="ARBA" id="ARBA00022833"/>
    </source>
</evidence>
<dbReference type="GO" id="GO:0005737">
    <property type="term" value="C:cytoplasm"/>
    <property type="evidence" value="ECO:0007669"/>
    <property type="project" value="UniProtKB-SubCell"/>
</dbReference>
<reference evidence="15 16" key="1">
    <citation type="journal article" date="2015" name="Clin. Infect. Dis.">
        <title>Genomic Investigations unmask Mycoplasma amphoriforme, a new respiratory pathogen.</title>
        <authorList>
            <person name="Gillespie S.H."/>
            <person name="Ling C.L."/>
            <person name="Oravcova K."/>
            <person name="Pinheiro M."/>
            <person name="Wells L."/>
            <person name="Bryant J.M."/>
            <person name="McHugh T.D."/>
            <person name="Bebear C."/>
            <person name="Webster D."/>
            <person name="Harris S.R."/>
            <person name="Seth-Smith H.M."/>
            <person name="Thomson N.R."/>
        </authorList>
    </citation>
    <scope>NUCLEOTIDE SEQUENCE [LARGE SCALE GENOMIC DNA]</scope>
    <source>
        <strain evidence="15 16">A39</strain>
    </source>
</reference>
<dbReference type="GO" id="GO:0005524">
    <property type="term" value="F:ATP binding"/>
    <property type="evidence" value="ECO:0007669"/>
    <property type="project" value="InterPro"/>
</dbReference>
<dbReference type="SUPFAM" id="SSF57938">
    <property type="entry name" value="DnaJ/Hsp40 cysteine-rich domain"/>
    <property type="match status" value="1"/>
</dbReference>
<evidence type="ECO:0000256" key="4">
    <source>
        <dbReference type="ARBA" id="ARBA00022737"/>
    </source>
</evidence>
<dbReference type="InterPro" id="IPR036410">
    <property type="entry name" value="HSP_DnaJ_Cys-rich_dom_sf"/>
</dbReference>
<evidence type="ECO:0000256" key="11">
    <source>
        <dbReference type="HAMAP-Rule" id="MF_01152"/>
    </source>
</evidence>
<dbReference type="SUPFAM" id="SSF49493">
    <property type="entry name" value="HSP40/DnaJ peptide-binding domain"/>
    <property type="match status" value="2"/>
</dbReference>
<dbReference type="Pfam" id="PF01556">
    <property type="entry name" value="DnaJ_C"/>
    <property type="match status" value="1"/>
</dbReference>
<dbReference type="PROSITE" id="PS00636">
    <property type="entry name" value="DNAJ_1"/>
    <property type="match status" value="1"/>
</dbReference>
<dbReference type="InterPro" id="IPR002939">
    <property type="entry name" value="DnaJ_C"/>
</dbReference>
<feature type="domain" description="CR-type" evidence="14">
    <location>
        <begin position="152"/>
        <end position="235"/>
    </location>
</feature>
<dbReference type="HAMAP" id="MF_01152">
    <property type="entry name" value="DnaJ"/>
    <property type="match status" value="1"/>
</dbReference>
<keyword evidence="3 11" id="KW-0479">Metal-binding</keyword>
<keyword evidence="16" id="KW-1185">Reference proteome</keyword>
<dbReference type="Gene3D" id="2.60.260.20">
    <property type="entry name" value="Urease metallochaperone UreE, N-terminal domain"/>
    <property type="match status" value="2"/>
</dbReference>
<dbReference type="PANTHER" id="PTHR43096:SF48">
    <property type="entry name" value="CHAPERONE PROTEIN DNAJ"/>
    <property type="match status" value="1"/>
</dbReference>
<dbReference type="FunFam" id="2.10.230.10:FF:000002">
    <property type="entry name" value="Molecular chaperone DnaJ"/>
    <property type="match status" value="1"/>
</dbReference>
<dbReference type="Gene3D" id="1.10.287.110">
    <property type="entry name" value="DnaJ domain"/>
    <property type="match status" value="1"/>
</dbReference>
<dbReference type="PROSITE" id="PS51188">
    <property type="entry name" value="ZF_CR"/>
    <property type="match status" value="1"/>
</dbReference>
<keyword evidence="7 11" id="KW-0346">Stress response</keyword>
<evidence type="ECO:0000313" key="16">
    <source>
        <dbReference type="Proteomes" id="UP000261764"/>
    </source>
</evidence>
<dbReference type="KEGG" id="mamp:MAMA39_05720"/>
<evidence type="ECO:0000313" key="15">
    <source>
        <dbReference type="EMBL" id="CDN40689.1"/>
    </source>
</evidence>
<feature type="binding site" evidence="11">
    <location>
        <position position="186"/>
    </location>
    <ligand>
        <name>Zn(2+)</name>
        <dbReference type="ChEBI" id="CHEBI:29105"/>
        <label>2</label>
    </ligand>
</feature>
<dbReference type="Proteomes" id="UP000261764">
    <property type="component" value="Chromosome I"/>
</dbReference>
<dbReference type="RefSeq" id="WP_343251320.1">
    <property type="nucleotide sequence ID" value="NZ_HG937516.1"/>
</dbReference>
<feature type="binding site" evidence="11">
    <location>
        <position position="209"/>
    </location>
    <ligand>
        <name>Zn(2+)</name>
        <dbReference type="ChEBI" id="CHEBI:29105"/>
        <label>2</label>
    </ligand>
</feature>
<keyword evidence="2 11" id="KW-0235">DNA replication</keyword>
<dbReference type="PROSITE" id="PS50076">
    <property type="entry name" value="DNAJ_2"/>
    <property type="match status" value="1"/>
</dbReference>